<dbReference type="InterPro" id="IPR042242">
    <property type="entry name" value="RecO_C"/>
</dbReference>
<evidence type="ECO:0000313" key="9">
    <source>
        <dbReference type="EMBL" id="RFM25486.1"/>
    </source>
</evidence>
<dbReference type="Pfam" id="PF02565">
    <property type="entry name" value="RecO_C"/>
    <property type="match status" value="1"/>
</dbReference>
<dbReference type="EMBL" id="PHFL01000001">
    <property type="protein sequence ID" value="RFM25486.1"/>
    <property type="molecule type" value="Genomic_DNA"/>
</dbReference>
<evidence type="ECO:0000256" key="1">
    <source>
        <dbReference type="ARBA" id="ARBA00007452"/>
    </source>
</evidence>
<dbReference type="PANTHER" id="PTHR33991">
    <property type="entry name" value="DNA REPAIR PROTEIN RECO"/>
    <property type="match status" value="1"/>
</dbReference>
<accession>A0A395M416</accession>
<gene>
    <name evidence="7 9" type="primary">recO</name>
    <name evidence="9" type="ORF">D0433_00190</name>
</gene>
<dbReference type="SUPFAM" id="SSF57863">
    <property type="entry name" value="ArfGap/RecO-like zinc finger"/>
    <property type="match status" value="1"/>
</dbReference>
<name>A0A395M416_9BACT</name>
<evidence type="ECO:0000256" key="2">
    <source>
        <dbReference type="ARBA" id="ARBA00021310"/>
    </source>
</evidence>
<evidence type="ECO:0000256" key="6">
    <source>
        <dbReference type="ARBA" id="ARBA00033409"/>
    </source>
</evidence>
<keyword evidence="4 7" id="KW-0233">DNA recombination</keyword>
<evidence type="ECO:0000256" key="4">
    <source>
        <dbReference type="ARBA" id="ARBA00023172"/>
    </source>
</evidence>
<reference evidence="9 10" key="1">
    <citation type="journal article" date="2011" name="ISME J.">
        <title>Community ecology of hot spring cyanobacterial mats: predominant populations and their functional potential.</title>
        <authorList>
            <person name="Klatt C.G."/>
            <person name="Wood J.M."/>
            <person name="Rusch D.B."/>
            <person name="Bateson M.M."/>
            <person name="Hamamura N."/>
            <person name="Heidelberg J.F."/>
            <person name="Grossman A.R."/>
            <person name="Bhaya D."/>
            <person name="Cohan F.M."/>
            <person name="Kuhl M."/>
            <person name="Bryant D.A."/>
            <person name="Ward D.M."/>
        </authorList>
    </citation>
    <scope>NUCLEOTIDE SEQUENCE [LARGE SCALE GENOMIC DNA]</scope>
    <source>
        <strain evidence="9">OS</strain>
    </source>
</reference>
<evidence type="ECO:0000256" key="3">
    <source>
        <dbReference type="ARBA" id="ARBA00022763"/>
    </source>
</evidence>
<dbReference type="GO" id="GO:0006302">
    <property type="term" value="P:double-strand break repair"/>
    <property type="evidence" value="ECO:0007669"/>
    <property type="project" value="TreeGrafter"/>
</dbReference>
<dbReference type="GO" id="GO:0006310">
    <property type="term" value="P:DNA recombination"/>
    <property type="evidence" value="ECO:0007669"/>
    <property type="project" value="UniProtKB-UniRule"/>
</dbReference>
<comment type="similarity">
    <text evidence="1 7">Belongs to the RecO family.</text>
</comment>
<dbReference type="HAMAP" id="MF_00201">
    <property type="entry name" value="RecO"/>
    <property type="match status" value="1"/>
</dbReference>
<keyword evidence="5 7" id="KW-0234">DNA repair</keyword>
<dbReference type="SUPFAM" id="SSF50249">
    <property type="entry name" value="Nucleic acid-binding proteins"/>
    <property type="match status" value="1"/>
</dbReference>
<dbReference type="Gene3D" id="1.20.1440.120">
    <property type="entry name" value="Recombination protein O, C-terminal domain"/>
    <property type="match status" value="1"/>
</dbReference>
<organism evidence="9 10">
    <name type="scientific">Candidatus Thermochlorobacter aerophilus</name>
    <dbReference type="NCBI Taxonomy" id="1868324"/>
    <lineage>
        <taxon>Bacteria</taxon>
        <taxon>Pseudomonadati</taxon>
        <taxon>Chlorobiota</taxon>
        <taxon>Chlorobiia</taxon>
        <taxon>Chlorobiales</taxon>
        <taxon>Candidatus Thermochlorobacteriaceae</taxon>
        <taxon>Candidatus Thermochlorobacter</taxon>
    </lineage>
</organism>
<dbReference type="NCBIfam" id="TIGR00613">
    <property type="entry name" value="reco"/>
    <property type="match status" value="1"/>
</dbReference>
<dbReference type="InterPro" id="IPR037278">
    <property type="entry name" value="ARFGAP/RecO"/>
</dbReference>
<dbReference type="Gene3D" id="2.40.50.140">
    <property type="entry name" value="Nucleic acid-binding proteins"/>
    <property type="match status" value="1"/>
</dbReference>
<keyword evidence="3 7" id="KW-0227">DNA damage</keyword>
<evidence type="ECO:0000259" key="8">
    <source>
        <dbReference type="Pfam" id="PF11967"/>
    </source>
</evidence>
<dbReference type="InterPro" id="IPR003717">
    <property type="entry name" value="RecO"/>
</dbReference>
<proteinExistence type="inferred from homology"/>
<comment type="function">
    <text evidence="7">Involved in DNA repair and RecF pathway recombination.</text>
</comment>
<evidence type="ECO:0000256" key="7">
    <source>
        <dbReference type="HAMAP-Rule" id="MF_00201"/>
    </source>
</evidence>
<evidence type="ECO:0000256" key="5">
    <source>
        <dbReference type="ARBA" id="ARBA00023204"/>
    </source>
</evidence>
<dbReference type="PANTHER" id="PTHR33991:SF1">
    <property type="entry name" value="DNA REPAIR PROTEIN RECO"/>
    <property type="match status" value="1"/>
</dbReference>
<comment type="caution">
    <text evidence="9">The sequence shown here is derived from an EMBL/GenBank/DDBJ whole genome shotgun (WGS) entry which is preliminary data.</text>
</comment>
<evidence type="ECO:0000313" key="10">
    <source>
        <dbReference type="Proteomes" id="UP000266389"/>
    </source>
</evidence>
<protein>
    <recommendedName>
        <fullName evidence="2 7">DNA repair protein RecO</fullName>
    </recommendedName>
    <alternativeName>
        <fullName evidence="6 7">Recombination protein O</fullName>
    </alternativeName>
</protein>
<dbReference type="AlphaFoldDB" id="A0A395M416"/>
<dbReference type="InterPro" id="IPR012340">
    <property type="entry name" value="NA-bd_OB-fold"/>
</dbReference>
<dbReference type="Proteomes" id="UP000266389">
    <property type="component" value="Unassembled WGS sequence"/>
</dbReference>
<dbReference type="InterPro" id="IPR022572">
    <property type="entry name" value="DNA_rep/recomb_RecO_N"/>
</dbReference>
<sequence length="291" mass="33073">MQVRQNLFLLLLGNGAQNPTTKSDQTICLAPMIKKCEAIVLRSIDYRDESKILTLYTKEFGKLSAIAKGCRSMKSKYASALELGSHISIVLYKKSTREVQNISEASLKTPFLNITSSLERLGVMLQILELTRLATEEEEANPKIFHLLLESLRQIDVARKNLRNIFFFFQTHFVALLGFKPSFEECVVSGKNIAAEWDNLRSKDLVLLPERGGVALCKEAERMGLSGKPISAQAFRWIQFLSQTPLNSVENLYLQASLYDEVAQMLDAYLSYHIEHLPPLRSREIFNELLR</sequence>
<feature type="domain" description="DNA replication/recombination mediator RecO N-terminal" evidence="8">
    <location>
        <begin position="32"/>
        <end position="111"/>
    </location>
</feature>
<dbReference type="GO" id="GO:0043590">
    <property type="term" value="C:bacterial nucleoid"/>
    <property type="evidence" value="ECO:0007669"/>
    <property type="project" value="TreeGrafter"/>
</dbReference>
<dbReference type="Pfam" id="PF11967">
    <property type="entry name" value="RecO_N"/>
    <property type="match status" value="1"/>
</dbReference>